<dbReference type="PANTHER" id="PTHR43135:SF3">
    <property type="entry name" value="ALPHA-D-RIBOSE 1-METHYLPHOSPHONATE 5-TRIPHOSPHATE DIPHOSPHATASE"/>
    <property type="match status" value="1"/>
</dbReference>
<dbReference type="InterPro" id="IPR011059">
    <property type="entry name" value="Metal-dep_hydrolase_composite"/>
</dbReference>
<keyword evidence="4" id="KW-1185">Reference proteome</keyword>
<dbReference type="InterPro" id="IPR006680">
    <property type="entry name" value="Amidohydro-rel"/>
</dbReference>
<proteinExistence type="predicted"/>
<dbReference type="SUPFAM" id="SSF51338">
    <property type="entry name" value="Composite domain of metallo-dependent hydrolases"/>
    <property type="match status" value="1"/>
</dbReference>
<dbReference type="EMBL" id="JASJOT010000004">
    <property type="protein sequence ID" value="MDJ1493089.1"/>
    <property type="molecule type" value="Genomic_DNA"/>
</dbReference>
<sequence>MKIFSKCIQIVLLLLSVNSYAQNQNILLKAGKMYDSEKNIFLLNQQILIIGNKVAKVGKNLKVPAATTVIELKNATVTPGLIDAHSHLLLDMDQSKTGMEEASDKPASVRIQEGIQFGAEILKAGFTTVRDLGNSGQYLDLQLKQIFEKEKSGPRMFVSGPIISPKGGQFNKLPEKYTHLINQEYRVINGAEDATQAVLEHRAKQVDVIKICVNTDSQKLTWEELVAVVKTAHQNGLTVTAHATDPTSVHNAALAGVDGIEHGYAIGDSTLALMAKKRIYLVPTDLSKERALVMVKGVGLSEDYAKEALDGFHKRLSKAYQNGVTIVCGSDFYNKIKEYSRASGTRDVLIGYLEAGLPVNEILKSATWNAALVLKKKENLASLSKMPMRI</sequence>
<reference evidence="3 4" key="1">
    <citation type="submission" date="2023-05" db="EMBL/GenBank/DDBJ databases">
        <authorList>
            <person name="Zhang X."/>
        </authorList>
    </citation>
    <scope>NUCLEOTIDE SEQUENCE [LARGE SCALE GENOMIC DNA]</scope>
    <source>
        <strain evidence="3 4">DM2B3-1</strain>
    </source>
</reference>
<evidence type="ECO:0000313" key="3">
    <source>
        <dbReference type="EMBL" id="MDJ1493089.1"/>
    </source>
</evidence>
<feature type="domain" description="Amidohydrolase-related" evidence="2">
    <location>
        <begin position="76"/>
        <end position="381"/>
    </location>
</feature>
<comment type="caution">
    <text evidence="3">The sequence shown here is derived from an EMBL/GenBank/DDBJ whole genome shotgun (WGS) entry which is preliminary data.</text>
</comment>
<keyword evidence="1" id="KW-0732">Signal</keyword>
<dbReference type="Proteomes" id="UP001228581">
    <property type="component" value="Unassembled WGS sequence"/>
</dbReference>
<dbReference type="Pfam" id="PF01979">
    <property type="entry name" value="Amidohydro_1"/>
    <property type="match status" value="1"/>
</dbReference>
<dbReference type="InterPro" id="IPR051781">
    <property type="entry name" value="Metallo-dep_Hydrolase"/>
</dbReference>
<evidence type="ECO:0000259" key="2">
    <source>
        <dbReference type="Pfam" id="PF01979"/>
    </source>
</evidence>
<evidence type="ECO:0000256" key="1">
    <source>
        <dbReference type="SAM" id="SignalP"/>
    </source>
</evidence>
<dbReference type="Gene3D" id="2.30.40.10">
    <property type="entry name" value="Urease, subunit C, domain 1"/>
    <property type="match status" value="1"/>
</dbReference>
<dbReference type="InterPro" id="IPR032466">
    <property type="entry name" value="Metal_Hydrolase"/>
</dbReference>
<dbReference type="RefSeq" id="WP_313994869.1">
    <property type="nucleotide sequence ID" value="NZ_JASJOT010000004.1"/>
</dbReference>
<organism evidence="3 4">
    <name type="scientific">Xanthocytophaga flava</name>
    <dbReference type="NCBI Taxonomy" id="3048013"/>
    <lineage>
        <taxon>Bacteria</taxon>
        <taxon>Pseudomonadati</taxon>
        <taxon>Bacteroidota</taxon>
        <taxon>Cytophagia</taxon>
        <taxon>Cytophagales</taxon>
        <taxon>Rhodocytophagaceae</taxon>
        <taxon>Xanthocytophaga</taxon>
    </lineage>
</organism>
<name>A0ABT7CK87_9BACT</name>
<dbReference type="PANTHER" id="PTHR43135">
    <property type="entry name" value="ALPHA-D-RIBOSE 1-METHYLPHOSPHONATE 5-TRIPHOSPHATE DIPHOSPHATASE"/>
    <property type="match status" value="1"/>
</dbReference>
<gene>
    <name evidence="3" type="ORF">QNI19_09105</name>
</gene>
<dbReference type="SUPFAM" id="SSF51556">
    <property type="entry name" value="Metallo-dependent hydrolases"/>
    <property type="match status" value="1"/>
</dbReference>
<protein>
    <submittedName>
        <fullName evidence="3">Amidohydrolase family protein</fullName>
    </submittedName>
</protein>
<evidence type="ECO:0000313" key="4">
    <source>
        <dbReference type="Proteomes" id="UP001228581"/>
    </source>
</evidence>
<accession>A0ABT7CK87</accession>
<feature type="chain" id="PRO_5047099053" evidence="1">
    <location>
        <begin position="22"/>
        <end position="390"/>
    </location>
</feature>
<dbReference type="Gene3D" id="3.20.20.140">
    <property type="entry name" value="Metal-dependent hydrolases"/>
    <property type="match status" value="1"/>
</dbReference>
<feature type="signal peptide" evidence="1">
    <location>
        <begin position="1"/>
        <end position="21"/>
    </location>
</feature>